<dbReference type="Gene3D" id="1.10.287.1490">
    <property type="match status" value="1"/>
</dbReference>
<gene>
    <name evidence="2" type="ORF">SS50377_14753</name>
    <name evidence="3" type="ORF">SS50377_20124</name>
</gene>
<protein>
    <submittedName>
        <fullName evidence="2">Uncharacterized protein</fullName>
    </submittedName>
</protein>
<dbReference type="InterPro" id="IPR001680">
    <property type="entry name" value="WD40_rpt"/>
</dbReference>
<keyword evidence="4" id="KW-1185">Reference proteome</keyword>
<reference evidence="3" key="2">
    <citation type="submission" date="2020-12" db="EMBL/GenBank/DDBJ databases">
        <title>New Spironucleus salmonicida genome in near-complete chromosomes.</title>
        <authorList>
            <person name="Xu F."/>
            <person name="Kurt Z."/>
            <person name="Jimenez-Gonzalez A."/>
            <person name="Astvaldsson A."/>
            <person name="Andersson J.O."/>
            <person name="Svard S.G."/>
        </authorList>
    </citation>
    <scope>NUCLEOTIDE SEQUENCE</scope>
    <source>
        <strain evidence="3">ATCC 50377</strain>
    </source>
</reference>
<dbReference type="PANTHER" id="PTHR32215">
    <property type="entry name" value="CILIA- AND FLAGELLA-ASSOCIATED PROTEIN 57"/>
    <property type="match status" value="1"/>
</dbReference>
<dbReference type="OrthoDB" id="10251741at2759"/>
<evidence type="ECO:0000313" key="3">
    <source>
        <dbReference type="EMBL" id="KAH0576778.1"/>
    </source>
</evidence>
<organism evidence="2">
    <name type="scientific">Spironucleus salmonicida</name>
    <dbReference type="NCBI Taxonomy" id="348837"/>
    <lineage>
        <taxon>Eukaryota</taxon>
        <taxon>Metamonada</taxon>
        <taxon>Diplomonadida</taxon>
        <taxon>Hexamitidae</taxon>
        <taxon>Hexamitinae</taxon>
        <taxon>Spironucleus</taxon>
    </lineage>
</organism>
<evidence type="ECO:0000313" key="2">
    <source>
        <dbReference type="EMBL" id="EST45181.1"/>
    </source>
</evidence>
<feature type="coiled-coil region" evidence="1">
    <location>
        <begin position="1192"/>
        <end position="1240"/>
    </location>
</feature>
<feature type="coiled-coil region" evidence="1">
    <location>
        <begin position="1033"/>
        <end position="1149"/>
    </location>
</feature>
<keyword evidence="1" id="KW-0175">Coiled coil</keyword>
<name>V6LN97_9EUKA</name>
<proteinExistence type="predicted"/>
<dbReference type="VEuPathDB" id="GiardiaDB:SS50377_20124"/>
<dbReference type="SUPFAM" id="SSF57997">
    <property type="entry name" value="Tropomyosin"/>
    <property type="match status" value="1"/>
</dbReference>
<dbReference type="Proteomes" id="UP000018208">
    <property type="component" value="Unassembled WGS sequence"/>
</dbReference>
<dbReference type="SUPFAM" id="SSF50978">
    <property type="entry name" value="WD40 repeat-like"/>
    <property type="match status" value="2"/>
</dbReference>
<sequence length="1392" mass="158743">MQDVAGLTLTYQNSLAPGSDYAYILTPTHLLAASPIPIGKNEQLTTAMATSQDLIAVALTSPNELVFIDRLDHRIITQIPTKGEVSVMEFSGDLLCVAYRDSQSLAIYSTVNYEYLNTLCNLVPQNTPFVPRFMLKDPSGLGFIVESGLRVLSIQVNLTQEKNIENKIINSCTFKAYEIAVGALCGNICTRYLILGYQDSTIQIFCKYNQVYQMPPPYPADLLDKSDTLSFEAIPFKEALHVPESFYKSIQTLNVPQLLPKDCVSPKFGISNITSSDQTVFVASRGGLIMKFKFILDLKEEAIEEKYTDSEGENSEIEVNYNDITQSLKFQAAANLDLDALLSPCVSSSNLSSVLAQASSSLEENITWTDARSCIEVLNFQFAKDQIYAIIYDPVSNSAFPVKFDDFINQYTILLQIIQLSHQFISVYSLIYYQQIPALKQHLMQVQNFLQFKNQQNNKISLLSLASGSIKNDDSELFITNSHVPSAVFTNSLKILKFQTNQTKFAYSSHRCAFATKEGHIYLFSYESQETEIKEELTNNNGIEDIEVKLIQKEPVSGFKVVANCKIIDAILDIDINPTGTQIVAACTDAIRIFQQNGRFLICQHEIPIKMAQKVLFASTGFVVNVAQNNLIIQLDPLTGLITNQLQGHNDVIKDMKYLTPTLIRDAFLATVDADGVLYIWDRRGKRVIEHVTRSKVSSIGSFWYNRSKTPHYCLMAADGMIKIFDIINGNFVYQGVIQMFSTNSYAVIKDVIFDYQKQVFIASDQFGCVHVVMAPGQEQLKQGRSTMLGSQYQVGEHRYAVAKACQSVPAIDEIIKYREIPHNCKLSLSPDNKYLVISGTNSPSTLVLIRFNDGFLPCIKRHIKDIDVIGDKNIDDYAFVDKCIRVDLGLFQVLQKVLTQLEDRKIEMKLEFDHTVKVVQQRHQRGLEQQRTQSEEEIHQAQNMTVEVAKTAEEEAEEFEKKLAEVGRTHSDALQKIELQYRTKVAQINNQKQSILDTITNLNMSHDQQIQSLHSTRVQTLHQETQNYDKKEQKRRSELQNLQQKLHEISQEYQEMQDQADQDCDTQIQELIGRSKAQVDLKQNQIEAIQAETGMIKNKFASIKKQILTFQSNVLSCENNITALIQAMDEQQQELKNAEKEVQQRQESIIQREKHIYELKRQAKELEKHRFVLDFRIKDLRKLIQPREQEIHDLSEQVREIGNELENYHKAIDMIEKQIQESRSEESGLKSKLANARDDFTHTRGQLQFLSHTLSRIIEDHGQLSYDKLKDRIVVLLQFGGEEKIDAEQAKADGEKFRHKKFLVEAARELSKQINQGKDDVVQENARIIEENTELLKEAAVLRREIQKIIHAPVSQQNTENSKVFQARLTAQDAEIKRLRKRVIELEEMEQ</sequence>
<dbReference type="InterPro" id="IPR015943">
    <property type="entry name" value="WD40/YVTN_repeat-like_dom_sf"/>
</dbReference>
<accession>V6LN97</accession>
<dbReference type="Gene3D" id="2.130.10.10">
    <property type="entry name" value="YVTN repeat-like/Quinoprotein amine dehydrogenase"/>
    <property type="match status" value="1"/>
</dbReference>
<evidence type="ECO:0000256" key="1">
    <source>
        <dbReference type="SAM" id="Coils"/>
    </source>
</evidence>
<dbReference type="InterPro" id="IPR052993">
    <property type="entry name" value="CFA-57"/>
</dbReference>
<dbReference type="SMART" id="SM00320">
    <property type="entry name" value="WD40"/>
    <property type="match status" value="4"/>
</dbReference>
<dbReference type="InterPro" id="IPR036322">
    <property type="entry name" value="WD40_repeat_dom_sf"/>
</dbReference>
<dbReference type="EMBL" id="KI546100">
    <property type="protein sequence ID" value="EST45181.1"/>
    <property type="molecule type" value="Genomic_DNA"/>
</dbReference>
<reference evidence="2 3" key="1">
    <citation type="journal article" date="2014" name="PLoS Genet.">
        <title>The Genome of Spironucleus salmonicida Highlights a Fish Pathogen Adapted to Fluctuating Environments.</title>
        <authorList>
            <person name="Xu F."/>
            <person name="Jerlstrom-Hultqvist J."/>
            <person name="Einarsson E."/>
            <person name="Astvaldsson A."/>
            <person name="Svard S.G."/>
            <person name="Andersson J.O."/>
        </authorList>
    </citation>
    <scope>NUCLEOTIDE SEQUENCE</scope>
    <source>
        <strain evidence="3">ATCC 50377</strain>
    </source>
</reference>
<dbReference type="EMBL" id="AUWU02000001">
    <property type="protein sequence ID" value="KAH0576778.1"/>
    <property type="molecule type" value="Genomic_DNA"/>
</dbReference>
<feature type="coiled-coil region" evidence="1">
    <location>
        <begin position="892"/>
        <end position="970"/>
    </location>
</feature>
<dbReference type="PANTHER" id="PTHR32215:SF0">
    <property type="entry name" value="CILIA- AND FLAGELLA-ASSOCIATED PROTEIN 57"/>
    <property type="match status" value="1"/>
</dbReference>
<evidence type="ECO:0000313" key="4">
    <source>
        <dbReference type="Proteomes" id="UP000018208"/>
    </source>
</evidence>